<dbReference type="Proteomes" id="UP000886339">
    <property type="component" value="Unassembled WGS sequence"/>
</dbReference>
<evidence type="ECO:0000259" key="5">
    <source>
        <dbReference type="PROSITE" id="PS51272"/>
    </source>
</evidence>
<dbReference type="PANTHER" id="PTHR46376">
    <property type="entry name" value="LEUCINE-ZIPPER-LIKE TRANSCRIPTIONAL REGULATOR 1"/>
    <property type="match status" value="1"/>
</dbReference>
<keyword evidence="1" id="KW-0880">Kelch repeat</keyword>
<dbReference type="InterPro" id="IPR015915">
    <property type="entry name" value="Kelch-typ_b-propeller"/>
</dbReference>
<evidence type="ECO:0000256" key="2">
    <source>
        <dbReference type="ARBA" id="ARBA00022737"/>
    </source>
</evidence>
<feature type="domain" description="SLH" evidence="5">
    <location>
        <begin position="1235"/>
        <end position="1290"/>
    </location>
</feature>
<keyword evidence="2" id="KW-0677">Repeat</keyword>
<feature type="chain" id="PRO_5032268498" description="SLH domain-containing protein" evidence="4">
    <location>
        <begin position="43"/>
        <end position="1290"/>
    </location>
</feature>
<gene>
    <name evidence="6" type="ORF">ENJ12_10860</name>
</gene>
<feature type="region of interest" description="Disordered" evidence="3">
    <location>
        <begin position="871"/>
        <end position="892"/>
    </location>
</feature>
<dbReference type="Gene3D" id="2.120.10.80">
    <property type="entry name" value="Kelch-type beta propeller"/>
    <property type="match status" value="3"/>
</dbReference>
<accession>A0A831RUL0</accession>
<dbReference type="Pfam" id="PF24681">
    <property type="entry name" value="Kelch_KLHDC2_KLHL20_DRC7"/>
    <property type="match status" value="2"/>
</dbReference>
<reference evidence="6" key="1">
    <citation type="journal article" date="2020" name="mSystems">
        <title>Genome- and Community-Level Interaction Insights into Carbon Utilization and Element Cycling Functions of Hydrothermarchaeota in Hydrothermal Sediment.</title>
        <authorList>
            <person name="Zhou Z."/>
            <person name="Liu Y."/>
            <person name="Xu W."/>
            <person name="Pan J."/>
            <person name="Luo Z.H."/>
            <person name="Li M."/>
        </authorList>
    </citation>
    <scope>NUCLEOTIDE SEQUENCE [LARGE SCALE GENOMIC DNA]</scope>
    <source>
        <strain evidence="6">HyVt-458</strain>
    </source>
</reference>
<feature type="domain" description="SLH" evidence="5">
    <location>
        <begin position="1107"/>
        <end position="1170"/>
    </location>
</feature>
<dbReference type="PROSITE" id="PS51272">
    <property type="entry name" value="SLH"/>
    <property type="match status" value="3"/>
</dbReference>
<dbReference type="InterPro" id="IPR001119">
    <property type="entry name" value="SLH_dom"/>
</dbReference>
<evidence type="ECO:0000256" key="1">
    <source>
        <dbReference type="ARBA" id="ARBA00022441"/>
    </source>
</evidence>
<feature type="signal peptide" evidence="4">
    <location>
        <begin position="1"/>
        <end position="42"/>
    </location>
</feature>
<evidence type="ECO:0000256" key="3">
    <source>
        <dbReference type="SAM" id="MobiDB-lite"/>
    </source>
</evidence>
<dbReference type="PANTHER" id="PTHR46376:SF1">
    <property type="entry name" value="LEUCINE-ZIPPER-LIKE TRANSCRIPTIONAL REGULATOR 1"/>
    <property type="match status" value="1"/>
</dbReference>
<dbReference type="SUPFAM" id="SSF117281">
    <property type="entry name" value="Kelch motif"/>
    <property type="match status" value="3"/>
</dbReference>
<dbReference type="Pfam" id="PF00395">
    <property type="entry name" value="SLH"/>
    <property type="match status" value="2"/>
</dbReference>
<proteinExistence type="predicted"/>
<evidence type="ECO:0000256" key="4">
    <source>
        <dbReference type="SAM" id="SignalP"/>
    </source>
</evidence>
<evidence type="ECO:0000313" key="6">
    <source>
        <dbReference type="EMBL" id="HEC07346.1"/>
    </source>
</evidence>
<dbReference type="InterPro" id="IPR051568">
    <property type="entry name" value="LZTR1/Attractin"/>
</dbReference>
<dbReference type="EMBL" id="DRLF01000374">
    <property type="protein sequence ID" value="HEC07346.1"/>
    <property type="molecule type" value="Genomic_DNA"/>
</dbReference>
<sequence>MNTIDTPACAIQAVERKLSRYAMSWVLLSALLLMATLSSASADTQHGANFSLEQRVACQATIEDIRWAHRIWPKDNSTQKPLRSEILSNGQILERAKNSLAMEAALAALYGVTIDDSLLQAELNRMAKQTRAPERLEEMFSALNNDPVAIAECIVRPSLVQKMFRTRYASDSRQHGELKKQAEYAIAADSPRALEQSGGQEKLVEYVRLSTKADQAAPSRTTNKQGMTRIYLDNDQYERKRDRLERRDAARAAHLTETHDAFIHNELLEHSSDKMKVRVLVWKKKGFDAWWQEQSSRWKNTFQPKAISHLELPSIQGNTRTWRTDAIGKVTADSWAQDLTYFPSERHDHVAVWTGSEMIIWGGTDNRDYLNSGGRYDPATDSWKPTSITGAPDGRQRTTAVWTGTEMIIWGGRTSAGVMGSGGRYNPASDSWTATTNDGAPGSRYNHTAVWTGSEMIVWGGYGSGTFADGGRYNPSTDSWTSLTTTGSPFARYLHTAVWTGSEMIVWGGSSYPTYFSDGGRYDPVADSWSPLSATGAPSGRYMHTAVWTGSEMLVWGGKYSSTLLDTGGRYNPSSDTWDTITTSNAPSARELHSAVWSGNRMLIWGGQNYPTSYDDGGSYDPLSDSWTTIATTGAPENRTWHTAIWSGSEMIVWGGLNDSSSQEYNSGGRYNPAADSWSATSIPQAPSHRTGSAAVWTGNELIVWGGYGDTLFNTGGRYDPATDSWTATSTIDAPEAREFETGEHANAVWTGTEMIIWGGWGSSSELNTGGRYNPATDSWLATSQVNAPNARSSHTILWTGDQMIIWGGYDGNDYVNDGGRYNPASDSWSAITMTGAPSTRSSPSAVWTGSEMIIWGGWEGSSEVNTGSRYNPSTDNWTPTDTSGAPDARGEHSAVWTGSEMIVWGGYSNAAGTTVNTGGRYDPSTDNWLPTSLIDAPSGRSSYPAIWTGQEMIVWGGLIYGSGGTNTGGRYDPATNSWLATSTLGAPIGRVSHHAVWTGEEMIVWGGRPYTYQAGIYYPYSSYTIGGTVSGLVSGNTVILQNNGGDDLPVNANGGFTFDKALFDNADYEVTVSVQPSSPDQSCVVSSGSGTVTGADVSDISITCTVNQLFADVAPGHWAYDWIQTLAINGITSGCGGGNYCPTAVVSRSSMAVFLERGIHGSDYVPPAATGSVFNDVSPSYWAAAWIEQLAADGVTGGCGGGNYCPEESVTRASMAVFLLRSMYGSAYVPPSATGTVFSDVPVGYWAAAWIEQLASEGITNGCGGGNYCPDSAVSRDQMAVFLVRAFNL</sequence>
<name>A0A831RUL0_9GAMM</name>
<keyword evidence="4" id="KW-0732">Signal</keyword>
<dbReference type="SMART" id="SM00612">
    <property type="entry name" value="Kelch"/>
    <property type="match status" value="6"/>
</dbReference>
<dbReference type="InterPro" id="IPR006652">
    <property type="entry name" value="Kelch_1"/>
</dbReference>
<protein>
    <recommendedName>
        <fullName evidence="5">SLH domain-containing protein</fullName>
    </recommendedName>
</protein>
<feature type="compositionally biased region" description="Polar residues" evidence="3">
    <location>
        <begin position="871"/>
        <end position="884"/>
    </location>
</feature>
<comment type="caution">
    <text evidence="6">The sequence shown here is derived from an EMBL/GenBank/DDBJ whole genome shotgun (WGS) entry which is preliminary data.</text>
</comment>
<feature type="domain" description="SLH" evidence="5">
    <location>
        <begin position="1171"/>
        <end position="1234"/>
    </location>
</feature>
<organism evidence="6">
    <name type="scientific">Thiolapillus brandeum</name>
    <dbReference type="NCBI Taxonomy" id="1076588"/>
    <lineage>
        <taxon>Bacteria</taxon>
        <taxon>Pseudomonadati</taxon>
        <taxon>Pseudomonadota</taxon>
        <taxon>Gammaproteobacteria</taxon>
        <taxon>Chromatiales</taxon>
        <taxon>Sedimenticolaceae</taxon>
        <taxon>Thiolapillus</taxon>
    </lineage>
</organism>